<dbReference type="GO" id="GO:0003700">
    <property type="term" value="F:DNA-binding transcription factor activity"/>
    <property type="evidence" value="ECO:0007669"/>
    <property type="project" value="InterPro"/>
</dbReference>
<dbReference type="RefSeq" id="XP_056860817.1">
    <property type="nucleotide sequence ID" value="XM_057004837.1"/>
</dbReference>
<feature type="region of interest" description="Disordered" evidence="7">
    <location>
        <begin position="161"/>
        <end position="208"/>
    </location>
</feature>
<evidence type="ECO:0000256" key="5">
    <source>
        <dbReference type="ARBA" id="ARBA00023242"/>
    </source>
</evidence>
<reference evidence="10 11" key="2">
    <citation type="submission" date="2025-04" db="UniProtKB">
        <authorList>
            <consortium name="RefSeq"/>
        </authorList>
    </citation>
    <scope>IDENTIFICATION</scope>
    <source>
        <tissue evidence="10 11">Leaf</tissue>
    </source>
</reference>
<dbReference type="RefSeq" id="XP_018491355.1">
    <property type="nucleotide sequence ID" value="XM_018635853.2"/>
</dbReference>
<dbReference type="FunFam" id="3.30.730.10:FF:000001">
    <property type="entry name" value="Ethylene-responsive transcription factor 2"/>
    <property type="match status" value="1"/>
</dbReference>
<dbReference type="PROSITE" id="PS51032">
    <property type="entry name" value="AP2_ERF"/>
    <property type="match status" value="1"/>
</dbReference>
<comment type="subcellular location">
    <subcellularLocation>
        <location evidence="1">Nucleus</location>
    </subcellularLocation>
</comment>
<accession>A0A6J0P3W2</accession>
<feature type="compositionally biased region" description="Low complexity" evidence="7">
    <location>
        <begin position="9"/>
        <end position="20"/>
    </location>
</feature>
<dbReference type="GO" id="GO:0003677">
    <property type="term" value="F:DNA binding"/>
    <property type="evidence" value="ECO:0007669"/>
    <property type="project" value="UniProtKB-KW"/>
</dbReference>
<dbReference type="GeneID" id="108861875"/>
<dbReference type="GO" id="GO:0009873">
    <property type="term" value="P:ethylene-activated signaling pathway"/>
    <property type="evidence" value="ECO:0007669"/>
    <property type="project" value="InterPro"/>
</dbReference>
<dbReference type="InterPro" id="IPR036955">
    <property type="entry name" value="AP2/ERF_dom_sf"/>
</dbReference>
<evidence type="ECO:0000256" key="4">
    <source>
        <dbReference type="ARBA" id="ARBA00023163"/>
    </source>
</evidence>
<feature type="region of interest" description="Disordered" evidence="7">
    <location>
        <begin position="1"/>
        <end position="20"/>
    </location>
</feature>
<evidence type="ECO:0000256" key="6">
    <source>
        <dbReference type="ARBA" id="ARBA00024343"/>
    </source>
</evidence>
<reference evidence="9" key="1">
    <citation type="journal article" date="2019" name="Database">
        <title>The radish genome database (RadishGD): an integrated information resource for radish genomics.</title>
        <authorList>
            <person name="Yu H.J."/>
            <person name="Baek S."/>
            <person name="Lee Y.J."/>
            <person name="Cho A."/>
            <person name="Mun J.H."/>
        </authorList>
    </citation>
    <scope>NUCLEOTIDE SEQUENCE [LARGE SCALE GENOMIC DNA]</scope>
    <source>
        <strain evidence="9">cv. WK10039</strain>
    </source>
</reference>
<dbReference type="Proteomes" id="UP000504610">
    <property type="component" value="Chromosome 1"/>
</dbReference>
<dbReference type="Pfam" id="PF00847">
    <property type="entry name" value="AP2"/>
    <property type="match status" value="1"/>
</dbReference>
<dbReference type="GO" id="GO:0005634">
    <property type="term" value="C:nucleus"/>
    <property type="evidence" value="ECO:0007669"/>
    <property type="project" value="UniProtKB-SubCell"/>
</dbReference>
<dbReference type="InterPro" id="IPR016177">
    <property type="entry name" value="DNA-bd_dom_sf"/>
</dbReference>
<proteinExistence type="inferred from homology"/>
<dbReference type="KEGG" id="rsz:130509161"/>
<dbReference type="OrthoDB" id="1103483at2759"/>
<name>A0A6J0P3W2_RAPSA</name>
<evidence type="ECO:0000256" key="3">
    <source>
        <dbReference type="ARBA" id="ARBA00023125"/>
    </source>
</evidence>
<keyword evidence="9" id="KW-1185">Reference proteome</keyword>
<evidence type="ECO:0000313" key="10">
    <source>
        <dbReference type="RefSeq" id="XP_018491355.1"/>
    </source>
</evidence>
<evidence type="ECO:0000313" key="9">
    <source>
        <dbReference type="Proteomes" id="UP000504610"/>
    </source>
</evidence>
<comment type="similarity">
    <text evidence="6">Belongs to the AP2/ERF transcription factor family. ERF subfamily.</text>
</comment>
<protein>
    <submittedName>
        <fullName evidence="11">Ethylene-responsive transcription factor ERF094-like</fullName>
    </submittedName>
    <submittedName>
        <fullName evidence="10">LOW QUALITY PROTEIN: ethylene-responsive transcription factor ERF094</fullName>
    </submittedName>
</protein>
<evidence type="ECO:0000256" key="1">
    <source>
        <dbReference type="ARBA" id="ARBA00004123"/>
    </source>
</evidence>
<sequence>MEFQTTLFSENQSQDSSSTTSWSSQESFLWEDSFLHQSFSPSYYFDDFSTFESSIVKEEEDATVPVKQQEEEERSYRGVRKRPWGKYAAEIRDSTRKGIRVWLGTFDTAEEAALAYDQAAFALKGDLAVLNFPVEVVKETLWNMENVNFNDGESPVIALKRKHSMRNRPRGKKKSSPSSSLSSTSSSSYSSSSSSSSSLSSRSRKQSVVTNQESDTSVVVFEDLGAEYLEELMILCS</sequence>
<evidence type="ECO:0000259" key="8">
    <source>
        <dbReference type="PROSITE" id="PS51032"/>
    </source>
</evidence>
<dbReference type="PANTHER" id="PTHR31190:SF314">
    <property type="entry name" value="ETHYLENE-RESPONSIVE TRANSCRIPTION FACTOR ERF094"/>
    <property type="match status" value="1"/>
</dbReference>
<dbReference type="SUPFAM" id="SSF54171">
    <property type="entry name" value="DNA-binding domain"/>
    <property type="match status" value="1"/>
</dbReference>
<dbReference type="InterPro" id="IPR001471">
    <property type="entry name" value="AP2/ERF_dom"/>
</dbReference>
<dbReference type="CDD" id="cd00018">
    <property type="entry name" value="AP2"/>
    <property type="match status" value="1"/>
</dbReference>
<organism evidence="9 10">
    <name type="scientific">Raphanus sativus</name>
    <name type="common">Radish</name>
    <name type="synonym">Raphanus raphanistrum var. sativus</name>
    <dbReference type="NCBI Taxonomy" id="3726"/>
    <lineage>
        <taxon>Eukaryota</taxon>
        <taxon>Viridiplantae</taxon>
        <taxon>Streptophyta</taxon>
        <taxon>Embryophyta</taxon>
        <taxon>Tracheophyta</taxon>
        <taxon>Spermatophyta</taxon>
        <taxon>Magnoliopsida</taxon>
        <taxon>eudicotyledons</taxon>
        <taxon>Gunneridae</taxon>
        <taxon>Pentapetalae</taxon>
        <taxon>rosids</taxon>
        <taxon>malvids</taxon>
        <taxon>Brassicales</taxon>
        <taxon>Brassicaceae</taxon>
        <taxon>Brassiceae</taxon>
        <taxon>Raphanus</taxon>
    </lineage>
</organism>
<keyword evidence="2" id="KW-0805">Transcription regulation</keyword>
<dbReference type="PRINTS" id="PR00367">
    <property type="entry name" value="ETHRSPELEMNT"/>
</dbReference>
<keyword evidence="3" id="KW-0238">DNA-binding</keyword>
<dbReference type="SMART" id="SM00380">
    <property type="entry name" value="AP2"/>
    <property type="match status" value="1"/>
</dbReference>
<feature type="compositionally biased region" description="Basic residues" evidence="7">
    <location>
        <begin position="161"/>
        <end position="175"/>
    </location>
</feature>
<gene>
    <name evidence="10" type="primary">LOC108861875</name>
    <name evidence="11" type="synonym">LOC130509161</name>
</gene>
<feature type="compositionally biased region" description="Low complexity" evidence="7">
    <location>
        <begin position="176"/>
        <end position="201"/>
    </location>
</feature>
<dbReference type="KEGG" id="rsz:108861875"/>
<dbReference type="AlphaFoldDB" id="A0A6J0P3W2"/>
<dbReference type="PANTHER" id="PTHR31190">
    <property type="entry name" value="DNA-BINDING DOMAIN"/>
    <property type="match status" value="1"/>
</dbReference>
<dbReference type="Gene3D" id="3.30.730.10">
    <property type="entry name" value="AP2/ERF domain"/>
    <property type="match status" value="1"/>
</dbReference>
<keyword evidence="4" id="KW-0804">Transcription</keyword>
<evidence type="ECO:0000256" key="2">
    <source>
        <dbReference type="ARBA" id="ARBA00023015"/>
    </source>
</evidence>
<keyword evidence="5" id="KW-0539">Nucleus</keyword>
<dbReference type="InterPro" id="IPR044808">
    <property type="entry name" value="ERF_plant"/>
</dbReference>
<feature type="domain" description="AP2/ERF" evidence="8">
    <location>
        <begin position="75"/>
        <end position="133"/>
    </location>
</feature>
<evidence type="ECO:0000313" key="11">
    <source>
        <dbReference type="RefSeq" id="XP_056860817.1"/>
    </source>
</evidence>
<evidence type="ECO:0000256" key="7">
    <source>
        <dbReference type="SAM" id="MobiDB-lite"/>
    </source>
</evidence>